<keyword evidence="5 8" id="KW-0547">Nucleotide-binding</keyword>
<organism evidence="10 11">
    <name type="scientific">Flavobacterium fontis</name>
    <dbReference type="NCBI Taxonomy" id="1124188"/>
    <lineage>
        <taxon>Bacteria</taxon>
        <taxon>Pseudomonadati</taxon>
        <taxon>Bacteroidota</taxon>
        <taxon>Flavobacteriia</taxon>
        <taxon>Flavobacteriales</taxon>
        <taxon>Flavobacteriaceae</taxon>
        <taxon>Flavobacterium</taxon>
    </lineage>
</organism>
<dbReference type="Proteomes" id="UP000184147">
    <property type="component" value="Unassembled WGS sequence"/>
</dbReference>
<evidence type="ECO:0000256" key="6">
    <source>
        <dbReference type="ARBA" id="ARBA00022840"/>
    </source>
</evidence>
<dbReference type="SUPFAM" id="SSF52402">
    <property type="entry name" value="Adenine nucleotide alpha hydrolases-like"/>
    <property type="match status" value="1"/>
</dbReference>
<dbReference type="InterPro" id="IPR011063">
    <property type="entry name" value="TilS/TtcA_N"/>
</dbReference>
<dbReference type="InterPro" id="IPR012796">
    <property type="entry name" value="Lysidine-tRNA-synth_C"/>
</dbReference>
<dbReference type="GO" id="GO:0005737">
    <property type="term" value="C:cytoplasm"/>
    <property type="evidence" value="ECO:0007669"/>
    <property type="project" value="UniProtKB-SubCell"/>
</dbReference>
<comment type="catalytic activity">
    <reaction evidence="7 8">
        <text>cytidine(34) in tRNA(Ile2) + L-lysine + ATP = lysidine(34) in tRNA(Ile2) + AMP + diphosphate + H(+)</text>
        <dbReference type="Rhea" id="RHEA:43744"/>
        <dbReference type="Rhea" id="RHEA-COMP:10625"/>
        <dbReference type="Rhea" id="RHEA-COMP:10670"/>
        <dbReference type="ChEBI" id="CHEBI:15378"/>
        <dbReference type="ChEBI" id="CHEBI:30616"/>
        <dbReference type="ChEBI" id="CHEBI:32551"/>
        <dbReference type="ChEBI" id="CHEBI:33019"/>
        <dbReference type="ChEBI" id="CHEBI:82748"/>
        <dbReference type="ChEBI" id="CHEBI:83665"/>
        <dbReference type="ChEBI" id="CHEBI:456215"/>
        <dbReference type="EC" id="6.3.4.19"/>
    </reaction>
</comment>
<dbReference type="RefSeq" id="WP_073364403.1">
    <property type="nucleotide sequence ID" value="NZ_FQVQ01000014.1"/>
</dbReference>
<dbReference type="PANTHER" id="PTHR43033">
    <property type="entry name" value="TRNA(ILE)-LYSIDINE SYNTHASE-RELATED"/>
    <property type="match status" value="1"/>
</dbReference>
<dbReference type="HAMAP" id="MF_01161">
    <property type="entry name" value="tRNA_Ile_lys_synt"/>
    <property type="match status" value="1"/>
</dbReference>
<feature type="binding site" evidence="8">
    <location>
        <begin position="26"/>
        <end position="31"/>
    </location>
    <ligand>
        <name>ATP</name>
        <dbReference type="ChEBI" id="CHEBI:30616"/>
    </ligand>
</feature>
<sequence>MLNAFQHHINQNFPFLQHHRCLLAVSGGIDSMVLVALCRQLDWTVGVAHCNFGLRGAESDEDEIFVREYCRENRIPFFVNRFNTAVFAEEKGLSIQMTARQLRYDWFETLRVREGYDYVLTAHQADDVLETFLINLTRGTGWDGLTGIPAQNGTIVRPLLPFSRSTIENYAAEYLISWREDSSNGNSYYQRNALRHEVVPVLKSMNPALLENFQKTLSYLQETKTLADWAVAHFLEQHLSQHGNEFHLAIHPLNSVPSSRALLYYWLRNYGFTAWEDIYQLPYAETGKQVLAPDFILFKNRTHLVLAARHEPRLAVYTIDRTQLHLNFPLKLTFCNVSDIQNVSSSTIFVDADLLEYPLTLRKWQEGDLFHPFGLQGTKKLSKFFKDEKFSLTDKERQWLLCSGNKIVWVIGQRADDRFKVTEQTQTILKITLSE</sequence>
<evidence type="ECO:0000256" key="5">
    <source>
        <dbReference type="ARBA" id="ARBA00022741"/>
    </source>
</evidence>
<dbReference type="PANTHER" id="PTHR43033:SF1">
    <property type="entry name" value="TRNA(ILE)-LYSIDINE SYNTHASE-RELATED"/>
    <property type="match status" value="1"/>
</dbReference>
<evidence type="ECO:0000256" key="4">
    <source>
        <dbReference type="ARBA" id="ARBA00022694"/>
    </source>
</evidence>
<evidence type="ECO:0000313" key="10">
    <source>
        <dbReference type="EMBL" id="SHF63035.1"/>
    </source>
</evidence>
<evidence type="ECO:0000259" key="9">
    <source>
        <dbReference type="SMART" id="SM00977"/>
    </source>
</evidence>
<dbReference type="SUPFAM" id="SSF56037">
    <property type="entry name" value="PheT/TilS domain"/>
    <property type="match status" value="1"/>
</dbReference>
<name>A0A1M5D839_9FLAO</name>
<dbReference type="Pfam" id="PF11734">
    <property type="entry name" value="TilS_C"/>
    <property type="match status" value="1"/>
</dbReference>
<comment type="subcellular location">
    <subcellularLocation>
        <location evidence="1 8">Cytoplasm</location>
    </subcellularLocation>
</comment>
<evidence type="ECO:0000256" key="2">
    <source>
        <dbReference type="ARBA" id="ARBA00022490"/>
    </source>
</evidence>
<dbReference type="Pfam" id="PF01171">
    <property type="entry name" value="ATP_bind_3"/>
    <property type="match status" value="1"/>
</dbReference>
<dbReference type="GO" id="GO:0032267">
    <property type="term" value="F:tRNA(Ile)-lysidine synthase activity"/>
    <property type="evidence" value="ECO:0007669"/>
    <property type="project" value="UniProtKB-EC"/>
</dbReference>
<dbReference type="EC" id="6.3.4.19" evidence="8"/>
<dbReference type="CDD" id="cd01992">
    <property type="entry name" value="TilS_N"/>
    <property type="match status" value="1"/>
</dbReference>
<comment type="domain">
    <text evidence="8">The N-terminal region contains the highly conserved SGGXDS motif, predicted to be a P-loop motif involved in ATP binding.</text>
</comment>
<accession>A0A1M5D839</accession>
<keyword evidence="6 8" id="KW-0067">ATP-binding</keyword>
<dbReference type="NCBIfam" id="TIGR02433">
    <property type="entry name" value="lysidine_TilS_C"/>
    <property type="match status" value="1"/>
</dbReference>
<dbReference type="InterPro" id="IPR012094">
    <property type="entry name" value="tRNA_Ile_lys_synt"/>
</dbReference>
<keyword evidence="11" id="KW-1185">Reference proteome</keyword>
<reference evidence="10 11" key="1">
    <citation type="submission" date="2016-11" db="EMBL/GenBank/DDBJ databases">
        <authorList>
            <person name="Jaros S."/>
            <person name="Januszkiewicz K."/>
            <person name="Wedrychowicz H."/>
        </authorList>
    </citation>
    <scope>NUCLEOTIDE SEQUENCE [LARGE SCALE GENOMIC DNA]</scope>
    <source>
        <strain evidence="10 11">DSM 25660</strain>
    </source>
</reference>
<evidence type="ECO:0000256" key="1">
    <source>
        <dbReference type="ARBA" id="ARBA00004496"/>
    </source>
</evidence>
<dbReference type="InterPro" id="IPR012795">
    <property type="entry name" value="tRNA_Ile_lys_synt_N"/>
</dbReference>
<evidence type="ECO:0000256" key="3">
    <source>
        <dbReference type="ARBA" id="ARBA00022598"/>
    </source>
</evidence>
<dbReference type="OrthoDB" id="9807403at2"/>
<dbReference type="NCBIfam" id="TIGR02432">
    <property type="entry name" value="lysidine_TilS_N"/>
    <property type="match status" value="1"/>
</dbReference>
<dbReference type="InterPro" id="IPR014729">
    <property type="entry name" value="Rossmann-like_a/b/a_fold"/>
</dbReference>
<dbReference type="GO" id="GO:0006400">
    <property type="term" value="P:tRNA modification"/>
    <property type="evidence" value="ECO:0007669"/>
    <property type="project" value="UniProtKB-UniRule"/>
</dbReference>
<dbReference type="GO" id="GO:0005524">
    <property type="term" value="F:ATP binding"/>
    <property type="evidence" value="ECO:0007669"/>
    <property type="project" value="UniProtKB-UniRule"/>
</dbReference>
<dbReference type="Gene3D" id="3.40.50.620">
    <property type="entry name" value="HUPs"/>
    <property type="match status" value="1"/>
</dbReference>
<protein>
    <recommendedName>
        <fullName evidence="8">tRNA(Ile)-lysidine synthase</fullName>
        <ecNumber evidence="8">6.3.4.19</ecNumber>
    </recommendedName>
    <alternativeName>
        <fullName evidence="8">tRNA(Ile)-2-lysyl-cytidine synthase</fullName>
    </alternativeName>
    <alternativeName>
        <fullName evidence="8">tRNA(Ile)-lysidine synthetase</fullName>
    </alternativeName>
</protein>
<comment type="similarity">
    <text evidence="8">Belongs to the tRNA(Ile)-lysidine synthase family.</text>
</comment>
<keyword evidence="4 8" id="KW-0819">tRNA processing</keyword>
<proteinExistence type="inferred from homology"/>
<keyword evidence="2 8" id="KW-0963">Cytoplasm</keyword>
<keyword evidence="3 8" id="KW-0436">Ligase</keyword>
<evidence type="ECO:0000256" key="8">
    <source>
        <dbReference type="HAMAP-Rule" id="MF_01161"/>
    </source>
</evidence>
<feature type="domain" description="Lysidine-tRNA(Ile) synthetase C-terminal" evidence="9">
    <location>
        <begin position="359"/>
        <end position="431"/>
    </location>
</feature>
<dbReference type="SMART" id="SM00977">
    <property type="entry name" value="TilS_C"/>
    <property type="match status" value="1"/>
</dbReference>
<comment type="function">
    <text evidence="8">Ligates lysine onto the cytidine present at position 34 of the AUA codon-specific tRNA(Ile) that contains the anticodon CAU, in an ATP-dependent manner. Cytidine is converted to lysidine, thus changing the amino acid specificity of the tRNA from methionine to isoleucine.</text>
</comment>
<dbReference type="AlphaFoldDB" id="A0A1M5D839"/>
<gene>
    <name evidence="8" type="primary">tilS</name>
    <name evidence="10" type="ORF">SAMN05444377_11430</name>
</gene>
<dbReference type="EMBL" id="FQVQ01000014">
    <property type="protein sequence ID" value="SHF63035.1"/>
    <property type="molecule type" value="Genomic_DNA"/>
</dbReference>
<dbReference type="STRING" id="1124188.SAMN05444377_11430"/>
<evidence type="ECO:0000256" key="7">
    <source>
        <dbReference type="ARBA" id="ARBA00048539"/>
    </source>
</evidence>
<evidence type="ECO:0000313" key="11">
    <source>
        <dbReference type="Proteomes" id="UP000184147"/>
    </source>
</evidence>